<reference evidence="2" key="1">
    <citation type="submission" date="2023-10" db="EMBL/GenBank/DDBJ databases">
        <title>Genome assembly of Pristionchus species.</title>
        <authorList>
            <person name="Yoshida K."/>
            <person name="Sommer R.J."/>
        </authorList>
    </citation>
    <scope>NUCLEOTIDE SEQUENCE</scope>
    <source>
        <strain evidence="2">RS0144</strain>
    </source>
</reference>
<evidence type="ECO:0000313" key="2">
    <source>
        <dbReference type="EMBL" id="GMS78367.1"/>
    </source>
</evidence>
<evidence type="ECO:0000256" key="1">
    <source>
        <dbReference type="SAM" id="SignalP"/>
    </source>
</evidence>
<dbReference type="AlphaFoldDB" id="A0AAV5S7R3"/>
<gene>
    <name evidence="2" type="ORF">PENTCL1PPCAC_542</name>
</gene>
<evidence type="ECO:0000313" key="3">
    <source>
        <dbReference type="Proteomes" id="UP001432027"/>
    </source>
</evidence>
<feature type="chain" id="PRO_5043596318" evidence="1">
    <location>
        <begin position="22"/>
        <end position="138"/>
    </location>
</feature>
<organism evidence="2 3">
    <name type="scientific">Pristionchus entomophagus</name>
    <dbReference type="NCBI Taxonomy" id="358040"/>
    <lineage>
        <taxon>Eukaryota</taxon>
        <taxon>Metazoa</taxon>
        <taxon>Ecdysozoa</taxon>
        <taxon>Nematoda</taxon>
        <taxon>Chromadorea</taxon>
        <taxon>Rhabditida</taxon>
        <taxon>Rhabditina</taxon>
        <taxon>Diplogasteromorpha</taxon>
        <taxon>Diplogasteroidea</taxon>
        <taxon>Neodiplogasteridae</taxon>
        <taxon>Pristionchus</taxon>
    </lineage>
</organism>
<keyword evidence="1" id="KW-0732">Signal</keyword>
<accession>A0AAV5S7R3</accession>
<name>A0AAV5S7R3_9BILA</name>
<protein>
    <submittedName>
        <fullName evidence="2">Uncharacterized protein</fullName>
    </submittedName>
</protein>
<feature type="non-terminal residue" evidence="2">
    <location>
        <position position="1"/>
    </location>
</feature>
<feature type="signal peptide" evidence="1">
    <location>
        <begin position="1"/>
        <end position="21"/>
    </location>
</feature>
<dbReference type="Proteomes" id="UP001432027">
    <property type="component" value="Unassembled WGS sequence"/>
</dbReference>
<dbReference type="EMBL" id="BTSX01000001">
    <property type="protein sequence ID" value="GMS78367.1"/>
    <property type="molecule type" value="Genomic_DNA"/>
</dbReference>
<sequence length="138" mass="15742">VQRTRLISALQFLIGSLISRADNLVVIRHSGNVDWRCWHANLSIASLIRPLCALQIDRDNQKQEPIEGAKDNADYCILTHCDRFCINNFNIFSVTRPCRFSAIVEINVAQYSIAEIPWSHNDVISSTIRILEHNLRGL</sequence>
<comment type="caution">
    <text evidence="2">The sequence shown here is derived from an EMBL/GenBank/DDBJ whole genome shotgun (WGS) entry which is preliminary data.</text>
</comment>
<keyword evidence="3" id="KW-1185">Reference proteome</keyword>
<proteinExistence type="predicted"/>